<dbReference type="InParanoid" id="J4H233"/>
<feature type="compositionally biased region" description="Low complexity" evidence="1">
    <location>
        <begin position="45"/>
        <end position="85"/>
    </location>
</feature>
<protein>
    <submittedName>
        <fullName evidence="2">Uncharacterized protein</fullName>
    </submittedName>
</protein>
<dbReference type="OrthoDB" id="3350156at2759"/>
<feature type="region of interest" description="Disordered" evidence="1">
    <location>
        <begin position="325"/>
        <end position="352"/>
    </location>
</feature>
<dbReference type="Proteomes" id="UP000006352">
    <property type="component" value="Unassembled WGS sequence"/>
</dbReference>
<feature type="region of interest" description="Disordered" evidence="1">
    <location>
        <begin position="402"/>
        <end position="427"/>
    </location>
</feature>
<feature type="compositionally biased region" description="Low complexity" evidence="1">
    <location>
        <begin position="595"/>
        <end position="605"/>
    </location>
</feature>
<dbReference type="RefSeq" id="XP_012180107.1">
    <property type="nucleotide sequence ID" value="XM_012324717.1"/>
</dbReference>
<sequence length="700" mass="75709">MLLEGEPSTSVSTIRGLHRLDTAIPFSMSDTSSERYSEFTETSRPHSPSLPSSPHSVLPSPSSPSGDSVSSFPSVSSSFLFSSGPGSPPQLPLPDSHGGGELHDSTRGLIIPSLALPSPARRPTAYGQTLGDLRLLILAPRRAASSTAALVDHLLEENEDVVDIGPWEEQQPGGTPSDEAADDEKITVRRASTHWVEHRDAHGLERIEPARNVEIAELPGYDSSDDAEDIVRRTLPVIHAPFRQVFKALNPDCAPNTVLASLLSSSTAPLYTAMILLLTSSPTQTEKVLMDALSPHVPLIVIPPLPDPPSYPFYTPSYSSYPHTADSSAFASPVHPPESSSPSASAPLSAFRPSSPEALRAGLFRTPESLAHLRAEGVARFLRWREVERAVERINQSYSVGPTKPARMEAKQGMVSGPPTEAPAGGQEKIGWNKAQWEAEWEGTLSEDIAVALRQRRRAETVVASRLQCEQDECSLDDRRPPVFSEMQIRRMRRPSQACAPAAFDPLHARSLFMFSLSLLQPLRARLMYTLSCGRFGIGSRDTREESAVEETEGRAQEKTAAAQHAEEAKHGAAPSADEKEAGRREWLEVEAEKSQSTTTSKTDSGLWQPEYSAAVAVFLSHPRSRGAALARTPTSPSASAFSTSGTLEAAPIVAVRCAVHSTSQSLLAGEHDVLVPELARKHTGRAGGRRHRDSMHGRT</sequence>
<feature type="region of interest" description="Disordered" evidence="1">
    <location>
        <begin position="23"/>
        <end position="105"/>
    </location>
</feature>
<dbReference type="AlphaFoldDB" id="J4H233"/>
<reference evidence="2 3" key="1">
    <citation type="journal article" date="2012" name="Appl. Environ. Microbiol.">
        <title>Short-read sequencing for genomic analysis of the brown rot fungus Fibroporia radiculosa.</title>
        <authorList>
            <person name="Tang J.D."/>
            <person name="Perkins A.D."/>
            <person name="Sonstegard T.S."/>
            <person name="Schroeder S.G."/>
            <person name="Burgess S.C."/>
            <person name="Diehl S.V."/>
        </authorList>
    </citation>
    <scope>NUCLEOTIDE SEQUENCE [LARGE SCALE GENOMIC DNA]</scope>
    <source>
        <strain evidence="2 3">TFFH 294</strain>
    </source>
</reference>
<organism evidence="2 3">
    <name type="scientific">Fibroporia radiculosa</name>
    <dbReference type="NCBI Taxonomy" id="599839"/>
    <lineage>
        <taxon>Eukaryota</taxon>
        <taxon>Fungi</taxon>
        <taxon>Dikarya</taxon>
        <taxon>Basidiomycota</taxon>
        <taxon>Agaricomycotina</taxon>
        <taxon>Agaricomycetes</taxon>
        <taxon>Polyporales</taxon>
        <taxon>Fibroporiaceae</taxon>
        <taxon>Fibroporia</taxon>
    </lineage>
</organism>
<gene>
    <name evidence="2" type="ORF">FIBRA_02866</name>
</gene>
<dbReference type="HOGENOM" id="CLU_020369_1_0_1"/>
<evidence type="ECO:0000313" key="2">
    <source>
        <dbReference type="EMBL" id="CCM00824.1"/>
    </source>
</evidence>
<dbReference type="GeneID" id="24095735"/>
<keyword evidence="3" id="KW-1185">Reference proteome</keyword>
<feature type="region of interest" description="Disordered" evidence="1">
    <location>
        <begin position="540"/>
        <end position="606"/>
    </location>
</feature>
<dbReference type="EMBL" id="HE797006">
    <property type="protein sequence ID" value="CCM00824.1"/>
    <property type="molecule type" value="Genomic_DNA"/>
</dbReference>
<feature type="compositionally biased region" description="Basic and acidic residues" evidence="1">
    <location>
        <begin position="32"/>
        <end position="44"/>
    </location>
</feature>
<name>J4H233_9APHY</name>
<feature type="compositionally biased region" description="Basic and acidic residues" evidence="1">
    <location>
        <begin position="565"/>
        <end position="594"/>
    </location>
</feature>
<feature type="compositionally biased region" description="Low complexity" evidence="1">
    <location>
        <begin position="331"/>
        <end position="352"/>
    </location>
</feature>
<evidence type="ECO:0000256" key="1">
    <source>
        <dbReference type="SAM" id="MobiDB-lite"/>
    </source>
</evidence>
<accession>J4H233</accession>
<proteinExistence type="predicted"/>
<feature type="compositionally biased region" description="Basic and acidic residues" evidence="1">
    <location>
        <begin position="541"/>
        <end position="558"/>
    </location>
</feature>
<evidence type="ECO:0000313" key="3">
    <source>
        <dbReference type="Proteomes" id="UP000006352"/>
    </source>
</evidence>